<evidence type="ECO:0000313" key="4">
    <source>
        <dbReference type="EMBL" id="NHZ32694.1"/>
    </source>
</evidence>
<dbReference type="PANTHER" id="PTHR10060:SF15">
    <property type="entry name" value="DEOXYRIBONUCLEASE TATDN1"/>
    <property type="match status" value="1"/>
</dbReference>
<comment type="caution">
    <text evidence="4">The sequence shown here is derived from an EMBL/GenBank/DDBJ whole genome shotgun (WGS) entry which is preliminary data.</text>
</comment>
<reference evidence="4 5" key="1">
    <citation type="submission" date="2019-09" db="EMBL/GenBank/DDBJ databases">
        <title>Taxonomy of Antarctic Massilia spp.: description of Massilia rubra sp. nov., Massilia aquatica sp. nov., Massilia mucilaginosa sp. nov., Massilia frigida sp. nov. isolated from streams, lakes and regoliths.</title>
        <authorList>
            <person name="Holochova P."/>
            <person name="Sedlacek I."/>
            <person name="Kralova S."/>
            <person name="Maslanova I."/>
            <person name="Busse H.-J."/>
            <person name="Stankova E."/>
            <person name="Vrbovska V."/>
            <person name="Kovarovic V."/>
            <person name="Bartak M."/>
            <person name="Svec P."/>
            <person name="Pantucek R."/>
        </authorList>
    </citation>
    <scope>NUCLEOTIDE SEQUENCE [LARGE SCALE GENOMIC DNA]</scope>
    <source>
        <strain evidence="4 5">CCM 8692</strain>
    </source>
</reference>
<dbReference type="InterPro" id="IPR050891">
    <property type="entry name" value="TatD-type_Hydrolase"/>
</dbReference>
<organism evidence="4 5">
    <name type="scientific">Massilia rubra</name>
    <dbReference type="NCBI Taxonomy" id="2607910"/>
    <lineage>
        <taxon>Bacteria</taxon>
        <taxon>Pseudomonadati</taxon>
        <taxon>Pseudomonadota</taxon>
        <taxon>Betaproteobacteria</taxon>
        <taxon>Burkholderiales</taxon>
        <taxon>Oxalobacteraceae</taxon>
        <taxon>Telluria group</taxon>
        <taxon>Massilia</taxon>
    </lineage>
</organism>
<dbReference type="InterPro" id="IPR018228">
    <property type="entry name" value="DNase_TatD-rel_CS"/>
</dbReference>
<evidence type="ECO:0000313" key="5">
    <source>
        <dbReference type="Proteomes" id="UP000785613"/>
    </source>
</evidence>
<evidence type="ECO:0000256" key="1">
    <source>
        <dbReference type="ARBA" id="ARBA00022722"/>
    </source>
</evidence>
<dbReference type="EMBL" id="VUYU01000002">
    <property type="protein sequence ID" value="NHZ32694.1"/>
    <property type="molecule type" value="Genomic_DNA"/>
</dbReference>
<dbReference type="CDD" id="cd01310">
    <property type="entry name" value="TatD_DNAse"/>
    <property type="match status" value="1"/>
</dbReference>
<sequence length="272" mass="29572">MHTSPLIDIGLNLASHRFTRDWKQVIARAHDAGVERFILTGTSLKISQEVALLTEKMTPGTAYFTAGIHPHYASELNADALVRLRALLSHPNAVAVGETGLDYNRDLSPRNVQRAALEAQVELACTVGKPLFLHEREAADDLLAILDNFRDRLPKCVVHCFTGSEAVARQYIDRGFYLGITGWVGQKNRNQDLLGALQVIPPGRTMLETDAPYLTPPGYSPSIAGRNEPAALARVAELLAIARGVPVEQVRADVHAATMAFFGLEPLPPALG</sequence>
<proteinExistence type="predicted"/>
<dbReference type="RefSeq" id="WP_167221700.1">
    <property type="nucleotide sequence ID" value="NZ_VUYU01000002.1"/>
</dbReference>
<dbReference type="PANTHER" id="PTHR10060">
    <property type="entry name" value="TATD FAMILY DEOXYRIBONUCLEASE"/>
    <property type="match status" value="1"/>
</dbReference>
<dbReference type="Proteomes" id="UP000785613">
    <property type="component" value="Unassembled WGS sequence"/>
</dbReference>
<gene>
    <name evidence="4" type="ORF">F0185_03695</name>
</gene>
<accession>A0ABX0LFC7</accession>
<protein>
    <submittedName>
        <fullName evidence="4">TatD family deoxyribonuclease</fullName>
    </submittedName>
</protein>
<keyword evidence="2" id="KW-0479">Metal-binding</keyword>
<evidence type="ECO:0000256" key="2">
    <source>
        <dbReference type="ARBA" id="ARBA00022723"/>
    </source>
</evidence>
<dbReference type="PROSITE" id="PS01090">
    <property type="entry name" value="TATD_2"/>
    <property type="match status" value="1"/>
</dbReference>
<dbReference type="Pfam" id="PF01026">
    <property type="entry name" value="TatD_DNase"/>
    <property type="match status" value="1"/>
</dbReference>
<dbReference type="SUPFAM" id="SSF51556">
    <property type="entry name" value="Metallo-dependent hydrolases"/>
    <property type="match status" value="1"/>
</dbReference>
<keyword evidence="3" id="KW-0378">Hydrolase</keyword>
<keyword evidence="1" id="KW-0540">Nuclease</keyword>
<dbReference type="PIRSF" id="PIRSF005902">
    <property type="entry name" value="DNase_TatD"/>
    <property type="match status" value="1"/>
</dbReference>
<keyword evidence="5" id="KW-1185">Reference proteome</keyword>
<dbReference type="InterPro" id="IPR001130">
    <property type="entry name" value="TatD-like"/>
</dbReference>
<dbReference type="InterPro" id="IPR032466">
    <property type="entry name" value="Metal_Hydrolase"/>
</dbReference>
<dbReference type="Gene3D" id="3.20.20.140">
    <property type="entry name" value="Metal-dependent hydrolases"/>
    <property type="match status" value="1"/>
</dbReference>
<evidence type="ECO:0000256" key="3">
    <source>
        <dbReference type="ARBA" id="ARBA00022801"/>
    </source>
</evidence>
<name>A0ABX0LFC7_9BURK</name>